<dbReference type="Pfam" id="PF05553">
    <property type="entry name" value="DUF761"/>
    <property type="match status" value="1"/>
</dbReference>
<dbReference type="InterPro" id="IPR025520">
    <property type="entry name" value="DUF4408"/>
</dbReference>
<protein>
    <recommendedName>
        <fullName evidence="3">DUF4408 domain-containing protein</fullName>
    </recommendedName>
</protein>
<feature type="region of interest" description="Disordered" evidence="1">
    <location>
        <begin position="106"/>
        <end position="191"/>
    </location>
</feature>
<feature type="transmembrane region" description="Helical" evidence="2">
    <location>
        <begin position="42"/>
        <end position="59"/>
    </location>
</feature>
<feature type="transmembrane region" description="Helical" evidence="2">
    <location>
        <begin position="79"/>
        <end position="105"/>
    </location>
</feature>
<dbReference type="PANTHER" id="PTHR33098:SF53">
    <property type="entry name" value="OS05G0540900 PROTEIN"/>
    <property type="match status" value="1"/>
</dbReference>
<dbReference type="EMBL" id="BT123282">
    <property type="protein sequence ID" value="ADE76611.1"/>
    <property type="molecule type" value="mRNA"/>
</dbReference>
<name>D5AAP2_PICSI</name>
<evidence type="ECO:0000313" key="4">
    <source>
        <dbReference type="EMBL" id="ADE76611.1"/>
    </source>
</evidence>
<accession>D5AAP2</accession>
<keyword evidence="2" id="KW-1133">Transmembrane helix</keyword>
<proteinExistence type="evidence at transcript level"/>
<organism evidence="4">
    <name type="scientific">Picea sitchensis</name>
    <name type="common">Sitka spruce</name>
    <name type="synonym">Pinus sitchensis</name>
    <dbReference type="NCBI Taxonomy" id="3332"/>
    <lineage>
        <taxon>Eukaryota</taxon>
        <taxon>Viridiplantae</taxon>
        <taxon>Streptophyta</taxon>
        <taxon>Embryophyta</taxon>
        <taxon>Tracheophyta</taxon>
        <taxon>Spermatophyta</taxon>
        <taxon>Pinopsida</taxon>
        <taxon>Pinidae</taxon>
        <taxon>Conifers I</taxon>
        <taxon>Pinales</taxon>
        <taxon>Pinaceae</taxon>
        <taxon>Picea</taxon>
    </lineage>
</organism>
<sequence>MGRDSNVDSMSRSRRKRRRSISVSEVWLVPLMKRYYEPNKPAIVAVGLVLLPICIRFVLPSIEISRFVMLPVKESLPQVWNVMHTWLTPSMLFVLLNLVIGTIAVTSSRGPTNGNNNKKKAGNIRRTTFDKNGEKFEEDDEEEEVKLPIRRPLVEPSRPKKHKFPKRKAPNPPIFSQKTHRFSPQVESSNPPEFLRKTHQFSSLIDPPIPPQFSGNDHEFSPLVEPTQIFSHVGMNKSKVPASINVWEVPHNEDMTSSVKVEDDTSPDGLSTDELNAMADNFIHKFKQQLMLQRVQSYNERRGK</sequence>
<feature type="domain" description="DUF4408" evidence="3">
    <location>
        <begin position="77"/>
        <end position="108"/>
    </location>
</feature>
<reference evidence="4" key="1">
    <citation type="submission" date="2010-04" db="EMBL/GenBank/DDBJ databases">
        <authorList>
            <person name="Reid K.E."/>
            <person name="Liao N."/>
            <person name="Chan S."/>
            <person name="Docking R."/>
            <person name="Taylor G."/>
            <person name="Moore R."/>
            <person name="Mayo M."/>
            <person name="Munro S."/>
            <person name="King J."/>
            <person name="Yanchuk A."/>
            <person name="Holt R."/>
            <person name="Jones S."/>
            <person name="Marra M."/>
            <person name="Ritland C.E."/>
            <person name="Ritland K."/>
            <person name="Bohlmann J."/>
        </authorList>
    </citation>
    <scope>NUCLEOTIDE SEQUENCE</scope>
    <source>
        <tissue evidence="4">Bud</tissue>
    </source>
</reference>
<dbReference type="Pfam" id="PF14364">
    <property type="entry name" value="DUF4408"/>
    <property type="match status" value="1"/>
</dbReference>
<evidence type="ECO:0000256" key="2">
    <source>
        <dbReference type="SAM" id="Phobius"/>
    </source>
</evidence>
<keyword evidence="2" id="KW-0812">Transmembrane</keyword>
<evidence type="ECO:0000259" key="3">
    <source>
        <dbReference type="Pfam" id="PF14364"/>
    </source>
</evidence>
<dbReference type="PANTHER" id="PTHR33098">
    <property type="entry name" value="COTTON FIBER (DUF761)"/>
    <property type="match status" value="1"/>
</dbReference>
<dbReference type="AlphaFoldDB" id="D5AAP2"/>
<dbReference type="InterPro" id="IPR008480">
    <property type="entry name" value="DUF761_pln"/>
</dbReference>
<keyword evidence="2" id="KW-0472">Membrane</keyword>
<feature type="compositionally biased region" description="Basic residues" evidence="1">
    <location>
        <begin position="159"/>
        <end position="169"/>
    </location>
</feature>
<evidence type="ECO:0000256" key="1">
    <source>
        <dbReference type="SAM" id="MobiDB-lite"/>
    </source>
</evidence>